<evidence type="ECO:0000256" key="2">
    <source>
        <dbReference type="ARBA" id="ARBA00023125"/>
    </source>
</evidence>
<dbReference type="EMBL" id="CP106735">
    <property type="protein sequence ID" value="UXX79435.1"/>
    <property type="molecule type" value="Genomic_DNA"/>
</dbReference>
<dbReference type="InterPro" id="IPR013762">
    <property type="entry name" value="Integrase-like_cat_sf"/>
</dbReference>
<dbReference type="RefSeq" id="WP_263051178.1">
    <property type="nucleotide sequence ID" value="NZ_CP106735.1"/>
</dbReference>
<evidence type="ECO:0000313" key="5">
    <source>
        <dbReference type="EMBL" id="UXX79435.1"/>
    </source>
</evidence>
<keyword evidence="7" id="KW-1185">Reference proteome</keyword>
<dbReference type="Gene3D" id="1.10.150.130">
    <property type="match status" value="1"/>
</dbReference>
<proteinExistence type="inferred from homology"/>
<dbReference type="InterPro" id="IPR002104">
    <property type="entry name" value="Integrase_catalytic"/>
</dbReference>
<evidence type="ECO:0000259" key="4">
    <source>
        <dbReference type="PROSITE" id="PS51898"/>
    </source>
</evidence>
<reference evidence="6" key="1">
    <citation type="submission" date="2022-10" db="EMBL/GenBank/DDBJ databases">
        <title>Comparative genomics and taxonomic characterization of three novel marine species of genus Reichenbachiella exhibiting antioxidant and polysaccharide degradation activities.</title>
        <authorList>
            <person name="Muhammad N."/>
            <person name="Lee Y.-J."/>
            <person name="Ko J."/>
            <person name="Kim S.-G."/>
        </authorList>
    </citation>
    <scope>NUCLEOTIDE SEQUENCE</scope>
    <source>
        <strain evidence="6">Wsw4-B4</strain>
    </source>
</reference>
<evidence type="ECO:0000256" key="1">
    <source>
        <dbReference type="ARBA" id="ARBA00008857"/>
    </source>
</evidence>
<dbReference type="Pfam" id="PF00589">
    <property type="entry name" value="Phage_integrase"/>
    <property type="match status" value="1"/>
</dbReference>
<keyword evidence="3" id="KW-0233">DNA recombination</keyword>
<name>A0ABY6CZU7_9BACT</name>
<dbReference type="InterPro" id="IPR010998">
    <property type="entry name" value="Integrase_recombinase_N"/>
</dbReference>
<accession>A0ABY6CZU7</accession>
<dbReference type="PROSITE" id="PS51898">
    <property type="entry name" value="TYR_RECOMBINASE"/>
    <property type="match status" value="1"/>
</dbReference>
<keyword evidence="2" id="KW-0238">DNA-binding</keyword>
<evidence type="ECO:0000256" key="3">
    <source>
        <dbReference type="ARBA" id="ARBA00023172"/>
    </source>
</evidence>
<dbReference type="EMBL" id="CP106735">
    <property type="protein sequence ID" value="UXX79441.1"/>
    <property type="molecule type" value="Genomic_DNA"/>
</dbReference>
<dbReference type="InterPro" id="IPR050090">
    <property type="entry name" value="Tyrosine_recombinase_XerCD"/>
</dbReference>
<feature type="domain" description="Tyr recombinase" evidence="4">
    <location>
        <begin position="99"/>
        <end position="283"/>
    </location>
</feature>
<dbReference type="InterPro" id="IPR011010">
    <property type="entry name" value="DNA_brk_join_enz"/>
</dbReference>
<dbReference type="PANTHER" id="PTHR30349:SF64">
    <property type="entry name" value="PROPHAGE INTEGRASE INTD-RELATED"/>
    <property type="match status" value="1"/>
</dbReference>
<dbReference type="Proteomes" id="UP001062165">
    <property type="component" value="Chromosome"/>
</dbReference>
<organism evidence="6 7">
    <name type="scientific">Reichenbachiella carrageenanivorans</name>
    <dbReference type="NCBI Taxonomy" id="2979869"/>
    <lineage>
        <taxon>Bacteria</taxon>
        <taxon>Pseudomonadati</taxon>
        <taxon>Bacteroidota</taxon>
        <taxon>Cytophagia</taxon>
        <taxon>Cytophagales</taxon>
        <taxon>Reichenbachiellaceae</taxon>
        <taxon>Reichenbachiella</taxon>
    </lineage>
</organism>
<dbReference type="Gene3D" id="1.10.443.10">
    <property type="entry name" value="Intergrase catalytic core"/>
    <property type="match status" value="1"/>
</dbReference>
<gene>
    <name evidence="5" type="ORF">N7E81_18965</name>
    <name evidence="6" type="ORF">N7E81_19000</name>
</gene>
<sequence>MSYKAYLQTKIKHPTGLGDYQHYQDHFVKWLESENLTVETCEYVDLLSYVKLLKQKERSTHTLNSYIRGVKYYYEYLQGRNEITRNPARRLYIKGDTYQLPSDLLNKKELNTIYVDYPTETIVQKRNKTLLGLAIYQAMRLDELEAIEPGDIDLHKGTVYIKKTGRAMKRTLKLEAHQILPLQEYIKEILPQLREKSPIKSEKLIFSTGSNPGIKEMVCDLNKQLRKRYPRYKNLMHIRSSVIALWIEQKNIIEVQYMAGHNNINSTERYKRVSMQDLKKSLDQFHPLR</sequence>
<comment type="similarity">
    <text evidence="1">Belongs to the 'phage' integrase family.</text>
</comment>
<evidence type="ECO:0000313" key="6">
    <source>
        <dbReference type="EMBL" id="UXX79441.1"/>
    </source>
</evidence>
<dbReference type="PANTHER" id="PTHR30349">
    <property type="entry name" value="PHAGE INTEGRASE-RELATED"/>
    <property type="match status" value="1"/>
</dbReference>
<protein>
    <submittedName>
        <fullName evidence="6">Site-specific integrase</fullName>
    </submittedName>
</protein>
<dbReference type="CDD" id="cd00397">
    <property type="entry name" value="DNA_BRE_C"/>
    <property type="match status" value="1"/>
</dbReference>
<evidence type="ECO:0000313" key="7">
    <source>
        <dbReference type="Proteomes" id="UP001062165"/>
    </source>
</evidence>
<dbReference type="SUPFAM" id="SSF56349">
    <property type="entry name" value="DNA breaking-rejoining enzymes"/>
    <property type="match status" value="1"/>
</dbReference>